<dbReference type="AlphaFoldDB" id="A0A0P8AIN3"/>
<protein>
    <submittedName>
        <fullName evidence="1">Transposase</fullName>
    </submittedName>
</protein>
<name>A0A0P8AIN3_9EURY</name>
<proteinExistence type="predicted"/>
<reference evidence="1 2" key="1">
    <citation type="submission" date="2015-09" db="EMBL/GenBank/DDBJ databases">
        <title>A metagenomics-based metabolic model of nitrate-dependent anaerobic oxidation of methane by Methanoperedens-like archaea.</title>
        <authorList>
            <person name="Arshad A."/>
            <person name="Speth D.R."/>
            <person name="De Graaf R.M."/>
            <person name="Op Den Camp H.J."/>
            <person name="Jetten M.S."/>
            <person name="Welte C.U."/>
        </authorList>
    </citation>
    <scope>NUCLEOTIDE SEQUENCE [LARGE SCALE GENOMIC DNA]</scope>
</reference>
<dbReference type="Proteomes" id="UP000050360">
    <property type="component" value="Unassembled WGS sequence"/>
</dbReference>
<evidence type="ECO:0000313" key="2">
    <source>
        <dbReference type="Proteomes" id="UP000050360"/>
    </source>
</evidence>
<dbReference type="EMBL" id="LKCM01000089">
    <property type="protein sequence ID" value="KPQ44441.1"/>
    <property type="molecule type" value="Genomic_DNA"/>
</dbReference>
<dbReference type="PANTHER" id="PTHR34614">
    <property type="match status" value="1"/>
</dbReference>
<sequence length="266" mass="31166">MFHSSSLDKRKLKTMNSKIEKEKLELIKKSEEESKREFFCEADARAEIDKFQKENKSKFHTITSEIIEVEKTIKRNKRGRLKNGEIPSKEKRFLVKFESSQDVTACNREQERCGLFVLITTLKDMEKYPDREILSQYKGQQAVENVFKFIKDPTLVGAYCLKNPERIVAFGYILLMAAQVYTILERVVRKNLENPDEEPVEGLNRQKTKKPTAYAIEYVLSAILVIRVQKKKSEEWILSKELNKNQKRILNLAGFDERIYCKSVNN</sequence>
<gene>
    <name evidence="1" type="ORF">MPEBLZ_00985</name>
</gene>
<evidence type="ECO:0000313" key="1">
    <source>
        <dbReference type="EMBL" id="KPQ44441.1"/>
    </source>
</evidence>
<comment type="caution">
    <text evidence="1">The sequence shown here is derived from an EMBL/GenBank/DDBJ whole genome shotgun (WGS) entry which is preliminary data.</text>
</comment>
<organism evidence="1 2">
    <name type="scientific">Candidatus Methanoperedens nitratireducens</name>
    <dbReference type="NCBI Taxonomy" id="1392998"/>
    <lineage>
        <taxon>Archaea</taxon>
        <taxon>Methanobacteriati</taxon>
        <taxon>Methanobacteriota</taxon>
        <taxon>Stenosarchaea group</taxon>
        <taxon>Methanomicrobia</taxon>
        <taxon>Methanosarcinales</taxon>
        <taxon>ANME-2 cluster</taxon>
        <taxon>Candidatus Methanoperedentaceae</taxon>
        <taxon>Candidatus Methanoperedens</taxon>
    </lineage>
</organism>
<accession>A0A0P8AIN3</accession>
<dbReference type="PANTHER" id="PTHR34614:SF2">
    <property type="entry name" value="TRANSPOSASE IS4-LIKE DOMAIN-CONTAINING PROTEIN"/>
    <property type="match status" value="1"/>
</dbReference>